<evidence type="ECO:0000259" key="6">
    <source>
        <dbReference type="Pfam" id="PF04893"/>
    </source>
</evidence>
<evidence type="ECO:0000313" key="7">
    <source>
        <dbReference type="EMBL" id="QNI31838.1"/>
    </source>
</evidence>
<evidence type="ECO:0000256" key="4">
    <source>
        <dbReference type="ARBA" id="ARBA00023136"/>
    </source>
</evidence>
<dbReference type="InterPro" id="IPR006977">
    <property type="entry name" value="Yip1_dom"/>
</dbReference>
<evidence type="ECO:0000256" key="2">
    <source>
        <dbReference type="ARBA" id="ARBA00022692"/>
    </source>
</evidence>
<organism evidence="7 8">
    <name type="scientific">Alloacidobacterium dinghuense</name>
    <dbReference type="NCBI Taxonomy" id="2763107"/>
    <lineage>
        <taxon>Bacteria</taxon>
        <taxon>Pseudomonadati</taxon>
        <taxon>Acidobacteriota</taxon>
        <taxon>Terriglobia</taxon>
        <taxon>Terriglobales</taxon>
        <taxon>Acidobacteriaceae</taxon>
        <taxon>Alloacidobacterium</taxon>
    </lineage>
</organism>
<keyword evidence="2 5" id="KW-0812">Transmembrane</keyword>
<gene>
    <name evidence="7" type="ORF">H7849_22840</name>
</gene>
<dbReference type="SUPFAM" id="SSF90123">
    <property type="entry name" value="ABC transporter transmembrane region"/>
    <property type="match status" value="1"/>
</dbReference>
<keyword evidence="3 5" id="KW-1133">Transmembrane helix</keyword>
<dbReference type="GO" id="GO:0005524">
    <property type="term" value="F:ATP binding"/>
    <property type="evidence" value="ECO:0007669"/>
    <property type="project" value="InterPro"/>
</dbReference>
<sequence length="244" mass="26505">MSDAVSETAATPLSEGQRIIDTFVAPSKTFIDLLRRSSWWGPLVIMIVVSIAFSFTVQTKVGWERVMENNVHQSPKQEERFAQMTPDQAAAAKTIGAKVTSIIAYCFPILILIFTAITVLLVWATVNFGFAGTAKFGQVFAVYMYAGLVFNLKFLLAIIALFAGVAPDSFLMNNPVGTNIGYYLSSDLPHMLVAYAMHLDVFEIWSVILSVIGVGIVAKVSRGKAAAAVVGWWIVLVLISGAFS</sequence>
<keyword evidence="8" id="KW-1185">Reference proteome</keyword>
<reference evidence="7 8" key="1">
    <citation type="submission" date="2020-08" db="EMBL/GenBank/DDBJ databases">
        <title>Edaphobacter telluris sp. nov. and Acidobacterium dinghuensis sp. nov., two acidobacteria isolated from forest soil.</title>
        <authorList>
            <person name="Fu J."/>
            <person name="Qiu L."/>
        </authorList>
    </citation>
    <scope>NUCLEOTIDE SEQUENCE [LARGE SCALE GENOMIC DNA]</scope>
    <source>
        <strain evidence="7">4Y35</strain>
    </source>
</reference>
<feature type="domain" description="Yip1" evidence="6">
    <location>
        <begin position="21"/>
        <end position="240"/>
    </location>
</feature>
<dbReference type="GO" id="GO:0005886">
    <property type="term" value="C:plasma membrane"/>
    <property type="evidence" value="ECO:0007669"/>
    <property type="project" value="UniProtKB-SubCell"/>
</dbReference>
<dbReference type="AlphaFoldDB" id="A0A7G8BH18"/>
<feature type="transmembrane region" description="Helical" evidence="5">
    <location>
        <begin position="192"/>
        <end position="218"/>
    </location>
</feature>
<feature type="transmembrane region" description="Helical" evidence="5">
    <location>
        <begin position="142"/>
        <end position="166"/>
    </location>
</feature>
<dbReference type="InterPro" id="IPR036640">
    <property type="entry name" value="ABC1_TM_sf"/>
</dbReference>
<protein>
    <submittedName>
        <fullName evidence="7">YIP1 family protein</fullName>
    </submittedName>
</protein>
<evidence type="ECO:0000313" key="8">
    <source>
        <dbReference type="Proteomes" id="UP000515312"/>
    </source>
</evidence>
<dbReference type="Proteomes" id="UP000515312">
    <property type="component" value="Chromosome"/>
</dbReference>
<dbReference type="Pfam" id="PF04893">
    <property type="entry name" value="Yip1"/>
    <property type="match status" value="1"/>
</dbReference>
<accession>A0A7G8BH18</accession>
<name>A0A7G8BH18_9BACT</name>
<feature type="transmembrane region" description="Helical" evidence="5">
    <location>
        <begin position="38"/>
        <end position="57"/>
    </location>
</feature>
<keyword evidence="4 5" id="KW-0472">Membrane</keyword>
<dbReference type="KEGG" id="adin:H7849_22840"/>
<feature type="transmembrane region" description="Helical" evidence="5">
    <location>
        <begin position="102"/>
        <end position="130"/>
    </location>
</feature>
<proteinExistence type="predicted"/>
<feature type="transmembrane region" description="Helical" evidence="5">
    <location>
        <begin position="225"/>
        <end position="243"/>
    </location>
</feature>
<dbReference type="RefSeq" id="WP_186742796.1">
    <property type="nucleotide sequence ID" value="NZ_CP060394.1"/>
</dbReference>
<evidence type="ECO:0000256" key="3">
    <source>
        <dbReference type="ARBA" id="ARBA00022989"/>
    </source>
</evidence>
<dbReference type="EMBL" id="CP060394">
    <property type="protein sequence ID" value="QNI31838.1"/>
    <property type="molecule type" value="Genomic_DNA"/>
</dbReference>
<comment type="subcellular location">
    <subcellularLocation>
        <location evidence="1">Cell membrane</location>
        <topology evidence="1">Multi-pass membrane protein</topology>
    </subcellularLocation>
</comment>
<evidence type="ECO:0000256" key="5">
    <source>
        <dbReference type="SAM" id="Phobius"/>
    </source>
</evidence>
<evidence type="ECO:0000256" key="1">
    <source>
        <dbReference type="ARBA" id="ARBA00004651"/>
    </source>
</evidence>